<sequence>MRAPSAWTGPALRRQLRTAIHPQRRAYKVAVLGGGITGLTAAWRLSNDPNCTGVTLYEKSAQLGGWLQSESIPVDGGNVLFEYGPRTIRSTYPAAVPTALMACSLGLANDFILTSKDSPAARNRFIYYPDRLVRLPSPQKNLSAWQNVTQMFKTVTEEPLFDKTVSGMINEFISPPRPPWEYEEDESIRSFISRRFNYTIADNLVSAMMHGIYAGDIEKLSAQTLLGNMRNMETDGIIRTLFRNMRTGARNMVVDDFLGQAALPRGDRYQSVVHNATKRSSTFTFTGGLQQLSDALAENLTTSPKVRIETNCEVSGLTQSEMSDDIRRGDKVNTSQISSKNSSKKETFDRVIASIPAPALADILDKKKSPPGQKPAPVDTVNLLKMNNYATTVMVVNLYYSDPDLLRQEGFGYLIPRSIPFEENPDCALGVIFASASSKGTRPDLVTEATQDTAPGTKLTIMFGGHYWDGWSRRDYPDHDSAVRMARRTLQRHLGIMQAPKLARSRLQVDAIPQYTVGHLKNTFALSARVMRDFNRKLTLAGNWYNGVGVNDCVRQGLVAATFCVGNQGPGFQDKTPSVGWNPDVEFPVAEWNVPPEGGVAIAPSRYVTVTPRKGFPALGKSPTDSTKTTRN</sequence>
<keyword evidence="7 11" id="KW-0560">Oxidoreductase</keyword>
<comment type="caution">
    <text evidence="14">The sequence shown here is derived from an EMBL/GenBank/DDBJ whole genome shotgun (WGS) entry which is preliminary data.</text>
</comment>
<comment type="pathway">
    <text evidence="2 11">Porphyrin-containing compound metabolism; protoporphyrin-IX biosynthesis; protoporphyrin-IX from protoporphyrinogen-IX: step 1/1.</text>
</comment>
<comment type="subcellular location">
    <subcellularLocation>
        <location evidence="11">Mitochondrion inner membrane</location>
    </subcellularLocation>
</comment>
<dbReference type="NCBIfam" id="TIGR00562">
    <property type="entry name" value="proto_IX_ox"/>
    <property type="match status" value="1"/>
</dbReference>
<evidence type="ECO:0000313" key="14">
    <source>
        <dbReference type="EMBL" id="KAJ5217047.1"/>
    </source>
</evidence>
<evidence type="ECO:0000256" key="1">
    <source>
        <dbReference type="ARBA" id="ARBA00002600"/>
    </source>
</evidence>
<keyword evidence="8 11" id="KW-0350">Heme biosynthesis</keyword>
<evidence type="ECO:0000256" key="10">
    <source>
        <dbReference type="ARBA" id="ARBA00047554"/>
    </source>
</evidence>
<protein>
    <recommendedName>
        <fullName evidence="4 11">Protoporphyrinogen oxidase</fullName>
        <ecNumber evidence="4 11">1.3.3.4</ecNumber>
    </recommendedName>
</protein>
<evidence type="ECO:0000256" key="9">
    <source>
        <dbReference type="ARBA" id="ARBA00023244"/>
    </source>
</evidence>
<comment type="similarity">
    <text evidence="3 11">Belongs to the protoporphyrinogen/coproporphyrinogen oxidase family. Protoporphyrinogen oxidase subfamily.</text>
</comment>
<evidence type="ECO:0000256" key="12">
    <source>
        <dbReference type="SAM" id="MobiDB-lite"/>
    </source>
</evidence>
<reference evidence="14" key="1">
    <citation type="submission" date="2022-11" db="EMBL/GenBank/DDBJ databases">
        <authorList>
            <person name="Petersen C."/>
        </authorList>
    </citation>
    <scope>NUCLEOTIDE SEQUENCE</scope>
    <source>
        <strain evidence="14">IBT 19713</strain>
    </source>
</reference>
<feature type="compositionally biased region" description="Polar residues" evidence="12">
    <location>
        <begin position="332"/>
        <end position="341"/>
    </location>
</feature>
<proteinExistence type="inferred from homology"/>
<dbReference type="Proteomes" id="UP001150941">
    <property type="component" value="Unassembled WGS sequence"/>
</dbReference>
<evidence type="ECO:0000256" key="3">
    <source>
        <dbReference type="ARBA" id="ARBA00010551"/>
    </source>
</evidence>
<comment type="catalytic activity">
    <reaction evidence="10 11">
        <text>protoporphyrinogen IX + 3 O2 = protoporphyrin IX + 3 H2O2</text>
        <dbReference type="Rhea" id="RHEA:25576"/>
        <dbReference type="ChEBI" id="CHEBI:15379"/>
        <dbReference type="ChEBI" id="CHEBI:16240"/>
        <dbReference type="ChEBI" id="CHEBI:57306"/>
        <dbReference type="ChEBI" id="CHEBI:57307"/>
        <dbReference type="EC" id="1.3.3.4"/>
    </reaction>
</comment>
<dbReference type="SUPFAM" id="SSF51905">
    <property type="entry name" value="FAD/NAD(P)-binding domain"/>
    <property type="match status" value="1"/>
</dbReference>
<dbReference type="InterPro" id="IPR004572">
    <property type="entry name" value="Protoporphyrinogen_oxidase"/>
</dbReference>
<dbReference type="SUPFAM" id="SSF54373">
    <property type="entry name" value="FAD-linked reductases, C-terminal domain"/>
    <property type="match status" value="1"/>
</dbReference>
<gene>
    <name evidence="14" type="ORF">N7468_010055</name>
</gene>
<reference evidence="14" key="2">
    <citation type="journal article" date="2023" name="IMA Fungus">
        <title>Comparative genomic study of the Penicillium genus elucidates a diverse pangenome and 15 lateral gene transfer events.</title>
        <authorList>
            <person name="Petersen C."/>
            <person name="Sorensen T."/>
            <person name="Nielsen M.R."/>
            <person name="Sondergaard T.E."/>
            <person name="Sorensen J.L."/>
            <person name="Fitzpatrick D.A."/>
            <person name="Frisvad J.C."/>
            <person name="Nielsen K.L."/>
        </authorList>
    </citation>
    <scope>NUCLEOTIDE SEQUENCE</scope>
    <source>
        <strain evidence="14">IBT 19713</strain>
    </source>
</reference>
<dbReference type="RefSeq" id="XP_058325918.1">
    <property type="nucleotide sequence ID" value="XM_058479350.1"/>
</dbReference>
<dbReference type="PANTHER" id="PTHR42923">
    <property type="entry name" value="PROTOPORPHYRINOGEN OXIDASE"/>
    <property type="match status" value="1"/>
</dbReference>
<dbReference type="PANTHER" id="PTHR42923:SF3">
    <property type="entry name" value="PROTOPORPHYRINOGEN OXIDASE"/>
    <property type="match status" value="1"/>
</dbReference>
<dbReference type="Gene3D" id="3.50.50.60">
    <property type="entry name" value="FAD/NAD(P)-binding domain"/>
    <property type="match status" value="1"/>
</dbReference>
<dbReference type="AlphaFoldDB" id="A0A9W9NBY4"/>
<evidence type="ECO:0000256" key="8">
    <source>
        <dbReference type="ARBA" id="ARBA00023133"/>
    </source>
</evidence>
<keyword evidence="5 11" id="KW-0285">Flavoprotein</keyword>
<dbReference type="GO" id="GO:0006782">
    <property type="term" value="P:protoporphyrinogen IX biosynthetic process"/>
    <property type="evidence" value="ECO:0007669"/>
    <property type="project" value="UniProtKB-UniRule"/>
</dbReference>
<comment type="cofactor">
    <cofactor evidence="11">
        <name>FAD</name>
        <dbReference type="ChEBI" id="CHEBI:57692"/>
    </cofactor>
    <text evidence="11">Binds 1 FAD per subunit.</text>
</comment>
<dbReference type="EC" id="1.3.3.4" evidence="4 11"/>
<dbReference type="EMBL" id="JAPQKS010000008">
    <property type="protein sequence ID" value="KAJ5217047.1"/>
    <property type="molecule type" value="Genomic_DNA"/>
</dbReference>
<comment type="function">
    <text evidence="1 11">Catalyzes the 6-electron oxidation of protoporphyrinogen-IX to form protoporphyrin-IX.</text>
</comment>
<dbReference type="InterPro" id="IPR036188">
    <property type="entry name" value="FAD/NAD-bd_sf"/>
</dbReference>
<dbReference type="OrthoDB" id="438553at2759"/>
<dbReference type="InterPro" id="IPR002937">
    <property type="entry name" value="Amino_oxidase"/>
</dbReference>
<dbReference type="GeneID" id="83206654"/>
<feature type="region of interest" description="Disordered" evidence="12">
    <location>
        <begin position="317"/>
        <end position="343"/>
    </location>
</feature>
<evidence type="ECO:0000256" key="7">
    <source>
        <dbReference type="ARBA" id="ARBA00023002"/>
    </source>
</evidence>
<evidence type="ECO:0000256" key="2">
    <source>
        <dbReference type="ARBA" id="ARBA00005073"/>
    </source>
</evidence>
<evidence type="ECO:0000256" key="6">
    <source>
        <dbReference type="ARBA" id="ARBA00022827"/>
    </source>
</evidence>
<accession>A0A9W9NBY4</accession>
<dbReference type="InterPro" id="IPR050464">
    <property type="entry name" value="Zeta_carotene_desat/Oxidored"/>
</dbReference>
<keyword evidence="15" id="KW-1185">Reference proteome</keyword>
<evidence type="ECO:0000256" key="5">
    <source>
        <dbReference type="ARBA" id="ARBA00022630"/>
    </source>
</evidence>
<name>A0A9W9NBY4_9EURO</name>
<evidence type="ECO:0000256" key="4">
    <source>
        <dbReference type="ARBA" id="ARBA00012867"/>
    </source>
</evidence>
<evidence type="ECO:0000313" key="15">
    <source>
        <dbReference type="Proteomes" id="UP001150941"/>
    </source>
</evidence>
<keyword evidence="6 11" id="KW-0274">FAD</keyword>
<dbReference type="GO" id="GO:0005743">
    <property type="term" value="C:mitochondrial inner membrane"/>
    <property type="evidence" value="ECO:0007669"/>
    <property type="project" value="UniProtKB-SubCell"/>
</dbReference>
<dbReference type="Pfam" id="PF01593">
    <property type="entry name" value="Amino_oxidase"/>
    <property type="match status" value="1"/>
</dbReference>
<keyword evidence="9 11" id="KW-0627">Porphyrin biosynthesis</keyword>
<organism evidence="14 15">
    <name type="scientific">Penicillium chermesinum</name>
    <dbReference type="NCBI Taxonomy" id="63820"/>
    <lineage>
        <taxon>Eukaryota</taxon>
        <taxon>Fungi</taxon>
        <taxon>Dikarya</taxon>
        <taxon>Ascomycota</taxon>
        <taxon>Pezizomycotina</taxon>
        <taxon>Eurotiomycetes</taxon>
        <taxon>Eurotiomycetidae</taxon>
        <taxon>Eurotiales</taxon>
        <taxon>Aspergillaceae</taxon>
        <taxon>Penicillium</taxon>
    </lineage>
</organism>
<feature type="domain" description="Amine oxidase" evidence="13">
    <location>
        <begin position="36"/>
        <end position="561"/>
    </location>
</feature>
<evidence type="ECO:0000256" key="11">
    <source>
        <dbReference type="RuleBase" id="RU367069"/>
    </source>
</evidence>
<dbReference type="GO" id="GO:0004729">
    <property type="term" value="F:oxygen-dependent protoporphyrinogen oxidase activity"/>
    <property type="evidence" value="ECO:0007669"/>
    <property type="project" value="UniProtKB-UniRule"/>
</dbReference>
<evidence type="ECO:0000259" key="13">
    <source>
        <dbReference type="Pfam" id="PF01593"/>
    </source>
</evidence>